<proteinExistence type="predicted"/>
<feature type="region of interest" description="Disordered" evidence="1">
    <location>
        <begin position="191"/>
        <end position="226"/>
    </location>
</feature>
<keyword evidence="2" id="KW-0732">Signal</keyword>
<sequence>MIRLFFTRILLLTVIPTVYSKLNCTKCPFYIEPKGHTNCTETCEGDVCYIVVNQFYNGTKIAGCLDLYEGDTFKEGPAICYREEYQTSCACNTSDFCNSPTSPIANFNFTESPILQGYQLQPLVGGGRNPPEGVPDLGILTPSPEIESQGVKPGDDHYAPTPNGVPLDVATTTTSVIVDVNTTKETDAKTKTFEQTSTTASKTTTKPNPSSETTTKAKTETTARPKSAPFTFSPVVVIVAVSLTFSVIF</sequence>
<feature type="compositionally biased region" description="Low complexity" evidence="1">
    <location>
        <begin position="196"/>
        <end position="214"/>
    </location>
</feature>
<evidence type="ECO:0000313" key="4">
    <source>
        <dbReference type="Proteomes" id="UP001303046"/>
    </source>
</evidence>
<comment type="caution">
    <text evidence="3">The sequence shown here is derived from an EMBL/GenBank/DDBJ whole genome shotgun (WGS) entry which is preliminary data.</text>
</comment>
<reference evidence="3 4" key="1">
    <citation type="submission" date="2023-08" db="EMBL/GenBank/DDBJ databases">
        <title>A Necator americanus chromosomal reference genome.</title>
        <authorList>
            <person name="Ilik V."/>
            <person name="Petrzelkova K.J."/>
            <person name="Pardy F."/>
            <person name="Fuh T."/>
            <person name="Niatou-Singa F.S."/>
            <person name="Gouil Q."/>
            <person name="Baker L."/>
            <person name="Ritchie M.E."/>
            <person name="Jex A.R."/>
            <person name="Gazzola D."/>
            <person name="Li H."/>
            <person name="Toshio Fujiwara R."/>
            <person name="Zhan B."/>
            <person name="Aroian R.V."/>
            <person name="Pafco B."/>
            <person name="Schwarz E.M."/>
        </authorList>
    </citation>
    <scope>NUCLEOTIDE SEQUENCE [LARGE SCALE GENOMIC DNA]</scope>
    <source>
        <strain evidence="3 4">Aroian</strain>
        <tissue evidence="3">Whole animal</tissue>
    </source>
</reference>
<dbReference type="Proteomes" id="UP001303046">
    <property type="component" value="Unassembled WGS sequence"/>
</dbReference>
<dbReference type="EMBL" id="JAVFWL010000002">
    <property type="protein sequence ID" value="KAK6737457.1"/>
    <property type="molecule type" value="Genomic_DNA"/>
</dbReference>
<feature type="signal peptide" evidence="2">
    <location>
        <begin position="1"/>
        <end position="20"/>
    </location>
</feature>
<name>A0ABR1CI70_NECAM</name>
<gene>
    <name evidence="3" type="primary">Necator_chrII.g7683</name>
    <name evidence="3" type="ORF">RB195_019889</name>
</gene>
<evidence type="ECO:0000313" key="3">
    <source>
        <dbReference type="EMBL" id="KAK6737457.1"/>
    </source>
</evidence>
<evidence type="ECO:0000256" key="2">
    <source>
        <dbReference type="SAM" id="SignalP"/>
    </source>
</evidence>
<accession>A0ABR1CI70</accession>
<feature type="chain" id="PRO_5045988157" description="Activin types I and II receptor domain protein" evidence="2">
    <location>
        <begin position="21"/>
        <end position="249"/>
    </location>
</feature>
<organism evidence="3 4">
    <name type="scientific">Necator americanus</name>
    <name type="common">Human hookworm</name>
    <dbReference type="NCBI Taxonomy" id="51031"/>
    <lineage>
        <taxon>Eukaryota</taxon>
        <taxon>Metazoa</taxon>
        <taxon>Ecdysozoa</taxon>
        <taxon>Nematoda</taxon>
        <taxon>Chromadorea</taxon>
        <taxon>Rhabditida</taxon>
        <taxon>Rhabditina</taxon>
        <taxon>Rhabditomorpha</taxon>
        <taxon>Strongyloidea</taxon>
        <taxon>Ancylostomatidae</taxon>
        <taxon>Bunostominae</taxon>
        <taxon>Necator</taxon>
    </lineage>
</organism>
<evidence type="ECO:0008006" key="5">
    <source>
        <dbReference type="Google" id="ProtNLM"/>
    </source>
</evidence>
<evidence type="ECO:0000256" key="1">
    <source>
        <dbReference type="SAM" id="MobiDB-lite"/>
    </source>
</evidence>
<keyword evidence="4" id="KW-1185">Reference proteome</keyword>
<protein>
    <recommendedName>
        <fullName evidence="5">Activin types I and II receptor domain protein</fullName>
    </recommendedName>
</protein>